<comment type="subcellular location">
    <subcellularLocation>
        <location evidence="1">Membrane</location>
    </subcellularLocation>
</comment>
<dbReference type="Pfam" id="PF05757">
    <property type="entry name" value="PsbQ"/>
    <property type="match status" value="1"/>
</dbReference>
<dbReference type="GO" id="GO:0015979">
    <property type="term" value="P:photosynthesis"/>
    <property type="evidence" value="ECO:0007669"/>
    <property type="project" value="InterPro"/>
</dbReference>
<dbReference type="InterPro" id="IPR023222">
    <property type="entry name" value="PsbQ-like_dom_sf"/>
</dbReference>
<sequence length="203" mass="22216">MAFVPGSSFAGASVRTERAVCTGRTVVKMSADSDVTRRQLLLGALAAMVPAAALAKGGDSPKYSIFGGESQSSPFVYMDQRKGNAVYQALNDEELAEITKSLAVNRARLEETGDFIDVPSWDDVRSLVRLEMYDTRRNVKKIHESLDDPKRVDRAEKVYAQLKKDIEALDYACVVKDQAMAKKARASALKSFDSWASTVGLSI</sequence>
<protein>
    <submittedName>
        <fullName evidence="4">Uncharacterized protein</fullName>
    </submittedName>
</protein>
<keyword evidence="2" id="KW-0793">Thylakoid</keyword>
<organism evidence="4">
    <name type="scientific">Rhodosorus marinus</name>
    <dbReference type="NCBI Taxonomy" id="101924"/>
    <lineage>
        <taxon>Eukaryota</taxon>
        <taxon>Rhodophyta</taxon>
        <taxon>Stylonematophyceae</taxon>
        <taxon>Stylonematales</taxon>
        <taxon>Stylonemataceae</taxon>
        <taxon>Rhodosorus</taxon>
    </lineage>
</organism>
<gene>
    <name evidence="4" type="ORF">RMAR0315_LOCUS7721</name>
</gene>
<dbReference type="AlphaFoldDB" id="A0A7S0G568"/>
<evidence type="ECO:0000256" key="3">
    <source>
        <dbReference type="ARBA" id="ARBA00023136"/>
    </source>
</evidence>
<dbReference type="SUPFAM" id="SSF101112">
    <property type="entry name" value="Oxygen-evolving enhancer protein 3"/>
    <property type="match status" value="1"/>
</dbReference>
<evidence type="ECO:0000256" key="2">
    <source>
        <dbReference type="ARBA" id="ARBA00023078"/>
    </source>
</evidence>
<dbReference type="GO" id="GO:0005509">
    <property type="term" value="F:calcium ion binding"/>
    <property type="evidence" value="ECO:0007669"/>
    <property type="project" value="InterPro"/>
</dbReference>
<accession>A0A7S0G568</accession>
<dbReference type="EMBL" id="HBEK01014178">
    <property type="protein sequence ID" value="CAD8397731.1"/>
    <property type="molecule type" value="Transcribed_RNA"/>
</dbReference>
<dbReference type="GO" id="GO:0009523">
    <property type="term" value="C:photosystem II"/>
    <property type="evidence" value="ECO:0007669"/>
    <property type="project" value="InterPro"/>
</dbReference>
<keyword evidence="3" id="KW-0472">Membrane</keyword>
<dbReference type="Gene3D" id="1.20.120.290">
    <property type="entry name" value="Oxygen-evolving enhancer protein 3 (PsbQ), four-helix up-down bundle"/>
    <property type="match status" value="1"/>
</dbReference>
<name>A0A7S0G568_9RHOD</name>
<proteinExistence type="predicted"/>
<dbReference type="GO" id="GO:0019898">
    <property type="term" value="C:extrinsic component of membrane"/>
    <property type="evidence" value="ECO:0007669"/>
    <property type="project" value="InterPro"/>
</dbReference>
<evidence type="ECO:0000313" key="4">
    <source>
        <dbReference type="EMBL" id="CAD8397731.1"/>
    </source>
</evidence>
<dbReference type="InterPro" id="IPR008797">
    <property type="entry name" value="PSII_PsbQ"/>
</dbReference>
<evidence type="ECO:0000256" key="1">
    <source>
        <dbReference type="ARBA" id="ARBA00004370"/>
    </source>
</evidence>
<reference evidence="4" key="1">
    <citation type="submission" date="2021-01" db="EMBL/GenBank/DDBJ databases">
        <authorList>
            <person name="Corre E."/>
            <person name="Pelletier E."/>
            <person name="Niang G."/>
            <person name="Scheremetjew M."/>
            <person name="Finn R."/>
            <person name="Kale V."/>
            <person name="Holt S."/>
            <person name="Cochrane G."/>
            <person name="Meng A."/>
            <person name="Brown T."/>
            <person name="Cohen L."/>
        </authorList>
    </citation>
    <scope>NUCLEOTIDE SEQUENCE</scope>
    <source>
        <strain evidence="4">UTEX LB 2760</strain>
    </source>
</reference>